<dbReference type="HAMAP" id="MF_02065">
    <property type="entry name" value="MltG"/>
    <property type="match status" value="1"/>
</dbReference>
<sequence length="325" mass="35179">MKSLLRALLAIVLVAALACGGAYAWFLHWLDVPGPSQQNVTLIVPRGAHVGQIARLLADAGVAGDARLLELAAWQTGLGPHLKAGEYAFAPGETPRAALERIAAGRVVVHHLTIPEGLSTFEIRRLVSGDAALSGDWPKEAVPEGSLLPETYNFIHGDTRGELLARMRKAQQDLLARLWPERAADLPLASPEQAVILASIVEAETPLAAERPRVAGVYLNRLKRGMKLQADPTVIYGITHGDPEQQRPLTRADLGQDTPWNTYANAGLPPTPINHPGRASLAAVLQPEQNDFLYFVANGRGGHVFAETYDQHLRNVAAYRASQKR</sequence>
<accession>A0ABV7VJ63</accession>
<keyword evidence="5 7" id="KW-0456">Lyase</keyword>
<evidence type="ECO:0000313" key="8">
    <source>
        <dbReference type="EMBL" id="MFC3676957.1"/>
    </source>
</evidence>
<dbReference type="PANTHER" id="PTHR30518">
    <property type="entry name" value="ENDOLYTIC MUREIN TRANSGLYCOSYLASE"/>
    <property type="match status" value="1"/>
</dbReference>
<keyword evidence="4 7" id="KW-0472">Membrane</keyword>
<keyword evidence="2 7" id="KW-0812">Transmembrane</keyword>
<dbReference type="Proteomes" id="UP001595711">
    <property type="component" value="Unassembled WGS sequence"/>
</dbReference>
<keyword evidence="6 7" id="KW-0961">Cell wall biogenesis/degradation</keyword>
<dbReference type="Gene3D" id="3.30.160.60">
    <property type="entry name" value="Classic Zinc Finger"/>
    <property type="match status" value="1"/>
</dbReference>
<gene>
    <name evidence="7 8" type="primary">mltG</name>
    <name evidence="8" type="ORF">ACFOOQ_15470</name>
</gene>
<evidence type="ECO:0000256" key="3">
    <source>
        <dbReference type="ARBA" id="ARBA00022989"/>
    </source>
</evidence>
<evidence type="ECO:0000256" key="6">
    <source>
        <dbReference type="ARBA" id="ARBA00023316"/>
    </source>
</evidence>
<dbReference type="InterPro" id="IPR003770">
    <property type="entry name" value="MLTG-like"/>
</dbReference>
<dbReference type="Pfam" id="PF02618">
    <property type="entry name" value="YceG"/>
    <property type="match status" value="1"/>
</dbReference>
<organism evidence="8 9">
    <name type="scientific">Ferrovibrio xuzhouensis</name>
    <dbReference type="NCBI Taxonomy" id="1576914"/>
    <lineage>
        <taxon>Bacteria</taxon>
        <taxon>Pseudomonadati</taxon>
        <taxon>Pseudomonadota</taxon>
        <taxon>Alphaproteobacteria</taxon>
        <taxon>Rhodospirillales</taxon>
        <taxon>Rhodospirillaceae</taxon>
        <taxon>Ferrovibrio</taxon>
    </lineage>
</organism>
<feature type="site" description="Important for catalytic activity" evidence="7">
    <location>
        <position position="204"/>
    </location>
</feature>
<keyword evidence="3 7" id="KW-1133">Transmembrane helix</keyword>
<keyword evidence="9" id="KW-1185">Reference proteome</keyword>
<comment type="caution">
    <text evidence="8">The sequence shown here is derived from an EMBL/GenBank/DDBJ whole genome shotgun (WGS) entry which is preliminary data.</text>
</comment>
<reference evidence="9" key="1">
    <citation type="journal article" date="2019" name="Int. J. Syst. Evol. Microbiol.">
        <title>The Global Catalogue of Microorganisms (GCM) 10K type strain sequencing project: providing services to taxonomists for standard genome sequencing and annotation.</title>
        <authorList>
            <consortium name="The Broad Institute Genomics Platform"/>
            <consortium name="The Broad Institute Genome Sequencing Center for Infectious Disease"/>
            <person name="Wu L."/>
            <person name="Ma J."/>
        </authorList>
    </citation>
    <scope>NUCLEOTIDE SEQUENCE [LARGE SCALE GENOMIC DNA]</scope>
    <source>
        <strain evidence="9">KCTC 42182</strain>
    </source>
</reference>
<dbReference type="CDD" id="cd08010">
    <property type="entry name" value="MltG_like"/>
    <property type="match status" value="1"/>
</dbReference>
<evidence type="ECO:0000256" key="4">
    <source>
        <dbReference type="ARBA" id="ARBA00023136"/>
    </source>
</evidence>
<keyword evidence="1 7" id="KW-1003">Cell membrane</keyword>
<dbReference type="NCBIfam" id="TIGR00247">
    <property type="entry name" value="endolytic transglycosylase MltG"/>
    <property type="match status" value="1"/>
</dbReference>
<evidence type="ECO:0000256" key="1">
    <source>
        <dbReference type="ARBA" id="ARBA00022475"/>
    </source>
</evidence>
<comment type="function">
    <text evidence="7">Functions as a peptidoglycan terminase that cleaves nascent peptidoglycan strands endolytically to terminate their elongation.</text>
</comment>
<dbReference type="EC" id="4.2.2.29" evidence="7"/>
<evidence type="ECO:0000256" key="5">
    <source>
        <dbReference type="ARBA" id="ARBA00023239"/>
    </source>
</evidence>
<keyword evidence="7" id="KW-0997">Cell inner membrane</keyword>
<evidence type="ECO:0000256" key="2">
    <source>
        <dbReference type="ARBA" id="ARBA00022692"/>
    </source>
</evidence>
<evidence type="ECO:0000313" key="9">
    <source>
        <dbReference type="Proteomes" id="UP001595711"/>
    </source>
</evidence>
<dbReference type="EMBL" id="JBHRYJ010000003">
    <property type="protein sequence ID" value="MFC3676957.1"/>
    <property type="molecule type" value="Genomic_DNA"/>
</dbReference>
<protein>
    <recommendedName>
        <fullName evidence="7">Endolytic murein transglycosylase</fullName>
        <ecNumber evidence="7">4.2.2.29</ecNumber>
    </recommendedName>
    <alternativeName>
        <fullName evidence="7">Peptidoglycan lytic transglycosylase</fullName>
    </alternativeName>
    <alternativeName>
        <fullName evidence="7">Peptidoglycan polymerization terminase</fullName>
    </alternativeName>
</protein>
<comment type="similarity">
    <text evidence="7">Belongs to the transglycosylase MltG family.</text>
</comment>
<dbReference type="Gene3D" id="3.30.1490.480">
    <property type="entry name" value="Endolytic murein transglycosylase"/>
    <property type="match status" value="1"/>
</dbReference>
<dbReference type="RefSeq" id="WP_379728278.1">
    <property type="nucleotide sequence ID" value="NZ_JBHRYJ010000003.1"/>
</dbReference>
<dbReference type="PROSITE" id="PS51257">
    <property type="entry name" value="PROKAR_LIPOPROTEIN"/>
    <property type="match status" value="1"/>
</dbReference>
<evidence type="ECO:0000256" key="7">
    <source>
        <dbReference type="HAMAP-Rule" id="MF_02065"/>
    </source>
</evidence>
<comment type="catalytic activity">
    <reaction evidence="7">
        <text>a peptidoglycan chain = a peptidoglycan chain with N-acetyl-1,6-anhydromuramyl-[peptide] at the reducing end + a peptidoglycan chain with N-acetylglucosamine at the non-reducing end.</text>
        <dbReference type="EC" id="4.2.2.29"/>
    </reaction>
</comment>
<name>A0ABV7VJ63_9PROT</name>
<dbReference type="PANTHER" id="PTHR30518:SF2">
    <property type="entry name" value="ENDOLYTIC MUREIN TRANSGLYCOSYLASE"/>
    <property type="match status" value="1"/>
</dbReference>
<proteinExistence type="inferred from homology"/>